<name>A0A5S6QHK6_TRIMR</name>
<dbReference type="PROSITE" id="PS50994">
    <property type="entry name" value="INTEGRASE"/>
    <property type="match status" value="1"/>
</dbReference>
<evidence type="ECO:0000313" key="13">
    <source>
        <dbReference type="WBParaSite" id="TMUE_2000006673.1"/>
    </source>
</evidence>
<dbReference type="InterPro" id="IPR039537">
    <property type="entry name" value="Retrotran_Ty1/copia-like"/>
</dbReference>
<evidence type="ECO:0000256" key="2">
    <source>
        <dbReference type="ARBA" id="ARBA00022723"/>
    </source>
</evidence>
<dbReference type="Pfam" id="PF25597">
    <property type="entry name" value="SH3_retrovirus"/>
    <property type="match status" value="1"/>
</dbReference>
<dbReference type="GO" id="GO:0006310">
    <property type="term" value="P:DNA recombination"/>
    <property type="evidence" value="ECO:0007669"/>
    <property type="project" value="UniProtKB-KW"/>
</dbReference>
<keyword evidence="10" id="KW-0511">Multifunctional enzyme</keyword>
<evidence type="ECO:0000313" key="14">
    <source>
        <dbReference type="WBParaSite" id="TMUE_2000006674.1"/>
    </source>
</evidence>
<dbReference type="Gene3D" id="3.30.420.10">
    <property type="entry name" value="Ribonuclease H-like superfamily/Ribonuclease H"/>
    <property type="match status" value="1"/>
</dbReference>
<evidence type="ECO:0000256" key="8">
    <source>
        <dbReference type="ARBA" id="ARBA00022932"/>
    </source>
</evidence>
<keyword evidence="7" id="KW-0695">RNA-directed DNA polymerase</keyword>
<dbReference type="CDD" id="cd09272">
    <property type="entry name" value="RNase_HI_RT_Ty1"/>
    <property type="match status" value="1"/>
</dbReference>
<dbReference type="Pfam" id="PF00665">
    <property type="entry name" value="rve"/>
    <property type="match status" value="1"/>
</dbReference>
<dbReference type="GO" id="GO:0003964">
    <property type="term" value="F:RNA-directed DNA polymerase activity"/>
    <property type="evidence" value="ECO:0007669"/>
    <property type="project" value="UniProtKB-KW"/>
</dbReference>
<keyword evidence="5" id="KW-0460">Magnesium</keyword>
<dbReference type="WBParaSite" id="TMUE_2000006673.1">
    <property type="protein sequence ID" value="TMUE_2000006673.1"/>
    <property type="gene ID" value="WBGene00299686"/>
</dbReference>
<sequence length="822" mass="94346">MSHKPHWEVTERRETLPAQVLHTDVCGPFVQPSVGGSFYFICFKDESSGYRKVYFLKRKDEVLHYLETVIIEVKQETGRTVERIRSDCGSEFVNKAVSDFLNKNRIVHEKSPPYTPQCNGMAERENRTLVEKARSMLCSRNLPKSLWAEAINTAAYVMNRVPNRKDDRTTPYEQWFGRRPSVGHLRIFGCDAYVHVPEQQRKKFDSKARKAVFVGYGKSDKIYRIYDPQKRRVEEASDVKFNESFAKRMVLVNESYLDDTSDEQNNVEFERGLNMPPGNKVKEKFTKPFTMQLRPRPPRNMPAMLAEGDPQSIEEALSCPDADKWQEAMHEEIMALHKNNTWIKLNPNGGPWKYKSRLVAKGFSQRAQIDYFETYAPVVRYDSIRAILAIAAEEDLEVLQFDVKTAFLHGTLDELVFMDQPPHYDDQTGRVCKLQRAIYGLKQAPRAWNKRFHDFLLSLNLGRTQADQCVYVSKKGLDERVILTLYVDDGLICCSEKGALSSIVKKLMKEFEITVGDPSYYIGLEIHRDRRNKSIAIGQKAYIERILEKFNMQDCKPVACPWESSMKLSKEMSPTTPDESKEMSRIPYKAAVGSLMFLMTSSRPDISFETSKVSQFSENPGPAHWKAVKRILRYIKGTKELRLVYRSKSQSDKGQEGIKSESLQLKAFCDSDWAGDIDSRRSTSGYVLILCGGPDSWSTRVQRGIAQSTVEAEYVAISEATKEIKWFRQLLLDLGRDQRKPTCLLSDNQGAICLTTNPQFHRRTKHIDVRYHFIRAEQENGSITVDYISGHEQPADMLTKGLPLSRHLRCRQMIGINADLSA</sequence>
<evidence type="ECO:0000256" key="6">
    <source>
        <dbReference type="ARBA" id="ARBA00022908"/>
    </source>
</evidence>
<feature type="domain" description="Integrase catalytic" evidence="11">
    <location>
        <begin position="13"/>
        <end position="179"/>
    </location>
</feature>
<reference evidence="12" key="1">
    <citation type="submission" date="2013-11" db="EMBL/GenBank/DDBJ databases">
        <authorList>
            <person name="Aslett M."/>
        </authorList>
    </citation>
    <scope>NUCLEOTIDE SEQUENCE [LARGE SCALE GENOMIC DNA]</scope>
    <source>
        <strain evidence="12">Edinburgh</strain>
    </source>
</reference>
<dbReference type="Pfam" id="PF07727">
    <property type="entry name" value="RVT_2"/>
    <property type="match status" value="1"/>
</dbReference>
<keyword evidence="6" id="KW-0229">DNA integration</keyword>
<evidence type="ECO:0000256" key="3">
    <source>
        <dbReference type="ARBA" id="ARBA00022759"/>
    </source>
</evidence>
<keyword evidence="1" id="KW-0540">Nuclease</keyword>
<keyword evidence="8" id="KW-0808">Transferase</keyword>
<dbReference type="GO" id="GO:0004519">
    <property type="term" value="F:endonuclease activity"/>
    <property type="evidence" value="ECO:0007669"/>
    <property type="project" value="UniProtKB-KW"/>
</dbReference>
<dbReference type="InterPro" id="IPR001584">
    <property type="entry name" value="Integrase_cat-core"/>
</dbReference>
<proteinExistence type="predicted"/>
<organism evidence="12 13">
    <name type="scientific">Trichuris muris</name>
    <name type="common">Mouse whipworm</name>
    <dbReference type="NCBI Taxonomy" id="70415"/>
    <lineage>
        <taxon>Eukaryota</taxon>
        <taxon>Metazoa</taxon>
        <taxon>Ecdysozoa</taxon>
        <taxon>Nematoda</taxon>
        <taxon>Enoplea</taxon>
        <taxon>Dorylaimia</taxon>
        <taxon>Trichinellida</taxon>
        <taxon>Trichuridae</taxon>
        <taxon>Trichuris</taxon>
    </lineage>
</organism>
<evidence type="ECO:0000256" key="9">
    <source>
        <dbReference type="ARBA" id="ARBA00023172"/>
    </source>
</evidence>
<dbReference type="AlphaFoldDB" id="A0A5S6QHK6"/>
<evidence type="ECO:0000256" key="5">
    <source>
        <dbReference type="ARBA" id="ARBA00022842"/>
    </source>
</evidence>
<evidence type="ECO:0000256" key="4">
    <source>
        <dbReference type="ARBA" id="ARBA00022801"/>
    </source>
</evidence>
<dbReference type="STRING" id="70415.A0A5S6QHK6"/>
<keyword evidence="12" id="KW-1185">Reference proteome</keyword>
<keyword evidence="4" id="KW-0378">Hydrolase</keyword>
<protein>
    <submittedName>
        <fullName evidence="13 14">Integrase catalytic domain-containing protein</fullName>
    </submittedName>
</protein>
<evidence type="ECO:0000256" key="7">
    <source>
        <dbReference type="ARBA" id="ARBA00022918"/>
    </source>
</evidence>
<keyword evidence="2" id="KW-0479">Metal-binding</keyword>
<keyword evidence="8" id="KW-0239">DNA-directed DNA polymerase</keyword>
<dbReference type="GO" id="GO:0016787">
    <property type="term" value="F:hydrolase activity"/>
    <property type="evidence" value="ECO:0007669"/>
    <property type="project" value="UniProtKB-KW"/>
</dbReference>
<dbReference type="GO" id="GO:0003676">
    <property type="term" value="F:nucleic acid binding"/>
    <property type="evidence" value="ECO:0007669"/>
    <property type="project" value="InterPro"/>
</dbReference>
<dbReference type="PANTHER" id="PTHR42648">
    <property type="entry name" value="TRANSPOSASE, PUTATIVE-RELATED"/>
    <property type="match status" value="1"/>
</dbReference>
<dbReference type="InterPro" id="IPR012337">
    <property type="entry name" value="RNaseH-like_sf"/>
</dbReference>
<dbReference type="Proteomes" id="UP000046395">
    <property type="component" value="Unassembled WGS sequence"/>
</dbReference>
<evidence type="ECO:0000256" key="1">
    <source>
        <dbReference type="ARBA" id="ARBA00022722"/>
    </source>
</evidence>
<dbReference type="InterPro" id="IPR013103">
    <property type="entry name" value="RVT_2"/>
</dbReference>
<reference evidence="13 14" key="3">
    <citation type="submission" date="2019-12" db="UniProtKB">
        <authorList>
            <consortium name="WormBaseParasite"/>
        </authorList>
    </citation>
    <scope>IDENTIFICATION</scope>
</reference>
<dbReference type="GO" id="GO:0046872">
    <property type="term" value="F:metal ion binding"/>
    <property type="evidence" value="ECO:0007669"/>
    <property type="project" value="UniProtKB-KW"/>
</dbReference>
<keyword evidence="8" id="KW-0548">Nucleotidyltransferase</keyword>
<dbReference type="GO" id="GO:0015074">
    <property type="term" value="P:DNA integration"/>
    <property type="evidence" value="ECO:0007669"/>
    <property type="project" value="UniProtKB-KW"/>
</dbReference>
<dbReference type="GO" id="GO:0003887">
    <property type="term" value="F:DNA-directed DNA polymerase activity"/>
    <property type="evidence" value="ECO:0007669"/>
    <property type="project" value="UniProtKB-KW"/>
</dbReference>
<dbReference type="GO" id="GO:0042575">
    <property type="term" value="C:DNA polymerase complex"/>
    <property type="evidence" value="ECO:0007669"/>
    <property type="project" value="UniProtKB-ARBA"/>
</dbReference>
<dbReference type="PANTHER" id="PTHR42648:SF11">
    <property type="entry name" value="TRANSPOSON TY4-P GAG-POL POLYPROTEIN"/>
    <property type="match status" value="1"/>
</dbReference>
<keyword evidence="9" id="KW-0233">DNA recombination</keyword>
<evidence type="ECO:0000256" key="10">
    <source>
        <dbReference type="ARBA" id="ARBA00023268"/>
    </source>
</evidence>
<dbReference type="InterPro" id="IPR036397">
    <property type="entry name" value="RNaseH_sf"/>
</dbReference>
<dbReference type="WBParaSite" id="TMUE_2000006675.1">
    <property type="protein sequence ID" value="TMUE_2000006675.1"/>
    <property type="gene ID" value="WBGene00299688"/>
</dbReference>
<dbReference type="WBParaSite" id="TMUE_2000006674.1">
    <property type="protein sequence ID" value="TMUE_2000006674.1"/>
    <property type="gene ID" value="WBGene00299687"/>
</dbReference>
<dbReference type="SUPFAM" id="SSF53098">
    <property type="entry name" value="Ribonuclease H-like"/>
    <property type="match status" value="1"/>
</dbReference>
<dbReference type="InterPro" id="IPR043502">
    <property type="entry name" value="DNA/RNA_pol_sf"/>
</dbReference>
<dbReference type="InterPro" id="IPR057670">
    <property type="entry name" value="SH3_retrovirus"/>
</dbReference>
<keyword evidence="3" id="KW-0255">Endonuclease</keyword>
<evidence type="ECO:0000259" key="11">
    <source>
        <dbReference type="PROSITE" id="PS50994"/>
    </source>
</evidence>
<reference evidence="12" key="2">
    <citation type="submission" date="2014-03" db="EMBL/GenBank/DDBJ databases">
        <title>The whipworm genome and dual-species transcriptomics of an intimate host-pathogen interaction.</title>
        <authorList>
            <person name="Foth B.J."/>
            <person name="Tsai I.J."/>
            <person name="Reid A.J."/>
            <person name="Bancroft A.J."/>
            <person name="Nichol S."/>
            <person name="Tracey A."/>
            <person name="Holroyd N."/>
            <person name="Cotton J.A."/>
            <person name="Stanley E.J."/>
            <person name="Zarowiecki M."/>
            <person name="Liu J.Z."/>
            <person name="Huckvale T."/>
            <person name="Cooper P.J."/>
            <person name="Grencis R.K."/>
            <person name="Berriman M."/>
        </authorList>
    </citation>
    <scope>NUCLEOTIDE SEQUENCE [LARGE SCALE GENOMIC DNA]</scope>
    <source>
        <strain evidence="12">Edinburgh</strain>
    </source>
</reference>
<dbReference type="SUPFAM" id="SSF56672">
    <property type="entry name" value="DNA/RNA polymerases"/>
    <property type="match status" value="1"/>
</dbReference>
<accession>A0A5S6QHK6</accession>
<dbReference type="WBParaSite" id="TMUE_2000006676.1">
    <property type="protein sequence ID" value="TMUE_2000006676.1"/>
    <property type="gene ID" value="WBGene00299689"/>
</dbReference>
<evidence type="ECO:0000313" key="12">
    <source>
        <dbReference type="Proteomes" id="UP000046395"/>
    </source>
</evidence>